<name>A0ABS9LE36_9MICC</name>
<dbReference type="EMBL" id="JAKLTQ010000030">
    <property type="protein sequence ID" value="MCG2624719.1"/>
    <property type="molecule type" value="Genomic_DNA"/>
</dbReference>
<proteinExistence type="predicted"/>
<evidence type="ECO:0000259" key="1">
    <source>
        <dbReference type="Pfam" id="PF12697"/>
    </source>
</evidence>
<dbReference type="InterPro" id="IPR029058">
    <property type="entry name" value="AB_hydrolase_fold"/>
</dbReference>
<dbReference type="Pfam" id="PF12697">
    <property type="entry name" value="Abhydrolase_6"/>
    <property type="match status" value="1"/>
</dbReference>
<dbReference type="RefSeq" id="WP_237827021.1">
    <property type="nucleotide sequence ID" value="NZ_JAKLTQ010000030.1"/>
</dbReference>
<comment type="caution">
    <text evidence="2">The sequence shown here is derived from an EMBL/GenBank/DDBJ whole genome shotgun (WGS) entry which is preliminary data.</text>
</comment>
<keyword evidence="2" id="KW-0378">Hydrolase</keyword>
<evidence type="ECO:0000313" key="3">
    <source>
        <dbReference type="Proteomes" id="UP001165368"/>
    </source>
</evidence>
<dbReference type="Gene3D" id="3.40.50.1820">
    <property type="entry name" value="alpha/beta hydrolase"/>
    <property type="match status" value="1"/>
</dbReference>
<feature type="domain" description="AB hydrolase-1" evidence="1">
    <location>
        <begin position="29"/>
        <end position="255"/>
    </location>
</feature>
<organism evidence="2 3">
    <name type="scientific">Arthrobacter hankyongi</name>
    <dbReference type="NCBI Taxonomy" id="2904801"/>
    <lineage>
        <taxon>Bacteria</taxon>
        <taxon>Bacillati</taxon>
        <taxon>Actinomycetota</taxon>
        <taxon>Actinomycetes</taxon>
        <taxon>Micrococcales</taxon>
        <taxon>Micrococcaceae</taxon>
        <taxon>Arthrobacter</taxon>
    </lineage>
</organism>
<dbReference type="InterPro" id="IPR050266">
    <property type="entry name" value="AB_hydrolase_sf"/>
</dbReference>
<dbReference type="InterPro" id="IPR000073">
    <property type="entry name" value="AB_hydrolase_1"/>
</dbReference>
<dbReference type="GO" id="GO:0016787">
    <property type="term" value="F:hydrolase activity"/>
    <property type="evidence" value="ECO:0007669"/>
    <property type="project" value="UniProtKB-KW"/>
</dbReference>
<dbReference type="PANTHER" id="PTHR43798">
    <property type="entry name" value="MONOACYLGLYCEROL LIPASE"/>
    <property type="match status" value="1"/>
</dbReference>
<dbReference type="SUPFAM" id="SSF53474">
    <property type="entry name" value="alpha/beta-Hydrolases"/>
    <property type="match status" value="1"/>
</dbReference>
<protein>
    <submittedName>
        <fullName evidence="2">Alpha/beta hydrolase</fullName>
    </submittedName>
</protein>
<keyword evidence="3" id="KW-1185">Reference proteome</keyword>
<evidence type="ECO:0000313" key="2">
    <source>
        <dbReference type="EMBL" id="MCG2624719.1"/>
    </source>
</evidence>
<sequence length="276" mass="29171">MPSTALRSEPATLAVERTDPVCGATTDVVVFLHGLGGNGMVHYLLQQQVKDRFTTVSVDFSGLGRSAARAVPSFGQWIDDARKAIPAEAVRLLVVGHSMGSLVARHLAAEDPRVRGLVLYGPVLAPDESTRGIFLDRAGDALAEGMVHVADRFGLGGISQETRLRSSLPALIVRNFLMSQIPERYAEASKAMSEAWEPSNPPLSLATATVVHGLDDPISTPAVAQQVVSAMAGGNVRVIGLPATGHWPTIEQPQPSIDALEETLAATFVDASTHEG</sequence>
<accession>A0ABS9LE36</accession>
<dbReference type="PANTHER" id="PTHR43798:SF33">
    <property type="entry name" value="HYDROLASE, PUTATIVE (AFU_ORTHOLOGUE AFUA_2G14860)-RELATED"/>
    <property type="match status" value="1"/>
</dbReference>
<reference evidence="2" key="1">
    <citation type="submission" date="2022-01" db="EMBL/GenBank/DDBJ databases">
        <authorList>
            <person name="Jo J.-H."/>
            <person name="Im W.-T."/>
        </authorList>
    </citation>
    <scope>NUCLEOTIDE SEQUENCE</scope>
    <source>
        <strain evidence="2">I2-34</strain>
    </source>
</reference>
<gene>
    <name evidence="2" type="ORF">LVY72_22790</name>
</gene>
<dbReference type="Proteomes" id="UP001165368">
    <property type="component" value="Unassembled WGS sequence"/>
</dbReference>